<name>A0AAJ1WH17_9MICC</name>
<evidence type="ECO:0000313" key="2">
    <source>
        <dbReference type="EMBL" id="MDQ0146068.1"/>
    </source>
</evidence>
<organism evidence="2 3">
    <name type="scientific">Pseudarthrobacter niigatensis</name>
    <dbReference type="NCBI Taxonomy" id="369935"/>
    <lineage>
        <taxon>Bacteria</taxon>
        <taxon>Bacillati</taxon>
        <taxon>Actinomycetota</taxon>
        <taxon>Actinomycetes</taxon>
        <taxon>Micrococcales</taxon>
        <taxon>Micrococcaceae</taxon>
        <taxon>Pseudarthrobacter</taxon>
    </lineage>
</organism>
<dbReference type="Proteomes" id="UP001239267">
    <property type="component" value="Unassembled WGS sequence"/>
</dbReference>
<feature type="domain" description="Carrier" evidence="1">
    <location>
        <begin position="1"/>
        <end position="80"/>
    </location>
</feature>
<dbReference type="SUPFAM" id="SSF47336">
    <property type="entry name" value="ACP-like"/>
    <property type="match status" value="1"/>
</dbReference>
<gene>
    <name evidence="2" type="ORF">J2T23_001961</name>
</gene>
<accession>A0AAJ1WH17</accession>
<comment type="caution">
    <text evidence="2">The sequence shown here is derived from an EMBL/GenBank/DDBJ whole genome shotgun (WGS) entry which is preliminary data.</text>
</comment>
<dbReference type="Pfam" id="PF00550">
    <property type="entry name" value="PP-binding"/>
    <property type="match status" value="1"/>
</dbReference>
<reference evidence="2 3" key="1">
    <citation type="submission" date="2023-07" db="EMBL/GenBank/DDBJ databases">
        <title>Sorghum-associated microbial communities from plants grown in Nebraska, USA.</title>
        <authorList>
            <person name="Schachtman D."/>
        </authorList>
    </citation>
    <scope>NUCLEOTIDE SEQUENCE [LARGE SCALE GENOMIC DNA]</scope>
    <source>
        <strain evidence="2 3">DS1001</strain>
    </source>
</reference>
<dbReference type="AlphaFoldDB" id="A0AAJ1WH17"/>
<dbReference type="Gene3D" id="1.10.1200.10">
    <property type="entry name" value="ACP-like"/>
    <property type="match status" value="1"/>
</dbReference>
<evidence type="ECO:0000259" key="1">
    <source>
        <dbReference type="PROSITE" id="PS50075"/>
    </source>
</evidence>
<sequence>MNEQDARQAVEAAIGKVAPDVEPGDLDSGARLRQDLELDSLDFLRLVEVIAESTGVDIPEADYPEVATVGGLVLYLAGHG</sequence>
<protein>
    <submittedName>
        <fullName evidence="2">Acyl carrier protein</fullName>
    </submittedName>
</protein>
<evidence type="ECO:0000313" key="3">
    <source>
        <dbReference type="Proteomes" id="UP001239267"/>
    </source>
</evidence>
<keyword evidence="3" id="KW-1185">Reference proteome</keyword>
<dbReference type="PROSITE" id="PS50075">
    <property type="entry name" value="CARRIER"/>
    <property type="match status" value="1"/>
</dbReference>
<dbReference type="EMBL" id="JAUSTB010000005">
    <property type="protein sequence ID" value="MDQ0146068.1"/>
    <property type="molecule type" value="Genomic_DNA"/>
</dbReference>
<dbReference type="InterPro" id="IPR036736">
    <property type="entry name" value="ACP-like_sf"/>
</dbReference>
<dbReference type="RefSeq" id="WP_141159506.1">
    <property type="nucleotide sequence ID" value="NZ_JAUSTB010000005.1"/>
</dbReference>
<proteinExistence type="predicted"/>
<dbReference type="InterPro" id="IPR009081">
    <property type="entry name" value="PP-bd_ACP"/>
</dbReference>